<sequence>MDDDVNALAVLVPVLLPTLLTLLPLDVVDTVVPAGVVDAADVPVVTLVHELLIVLGVASGELATHWALGHSLQPNEC</sequence>
<name>A0A423VBQ0_CYTCH</name>
<dbReference type="EMBL" id="LJZO01000068">
    <property type="protein sequence ID" value="ROV88342.1"/>
    <property type="molecule type" value="Genomic_DNA"/>
</dbReference>
<comment type="caution">
    <text evidence="1">The sequence shown here is derived from an EMBL/GenBank/DDBJ whole genome shotgun (WGS) entry which is preliminary data.</text>
</comment>
<protein>
    <submittedName>
        <fullName evidence="1">Uncharacterized protein</fullName>
    </submittedName>
</protein>
<dbReference type="AlphaFoldDB" id="A0A423VBQ0"/>
<organism evidence="1 2">
    <name type="scientific">Cytospora chrysosperma</name>
    <name type="common">Cytospora canker fungus</name>
    <name type="synonym">Sphaeria chrysosperma</name>
    <dbReference type="NCBI Taxonomy" id="252740"/>
    <lineage>
        <taxon>Eukaryota</taxon>
        <taxon>Fungi</taxon>
        <taxon>Dikarya</taxon>
        <taxon>Ascomycota</taxon>
        <taxon>Pezizomycotina</taxon>
        <taxon>Sordariomycetes</taxon>
        <taxon>Sordariomycetidae</taxon>
        <taxon>Diaporthales</taxon>
        <taxon>Cytosporaceae</taxon>
        <taxon>Cytospora</taxon>
    </lineage>
</organism>
<keyword evidence="2" id="KW-1185">Reference proteome</keyword>
<gene>
    <name evidence="1" type="ORF">VSDG_09433</name>
</gene>
<evidence type="ECO:0000313" key="2">
    <source>
        <dbReference type="Proteomes" id="UP000284375"/>
    </source>
</evidence>
<proteinExistence type="predicted"/>
<accession>A0A423VBQ0</accession>
<dbReference type="Proteomes" id="UP000284375">
    <property type="component" value="Unassembled WGS sequence"/>
</dbReference>
<evidence type="ECO:0000313" key="1">
    <source>
        <dbReference type="EMBL" id="ROV88342.1"/>
    </source>
</evidence>
<reference evidence="1 2" key="1">
    <citation type="submission" date="2015-09" db="EMBL/GenBank/DDBJ databases">
        <title>Host preference determinants of Valsa canker pathogens revealed by comparative genomics.</title>
        <authorList>
            <person name="Yin Z."/>
            <person name="Huang L."/>
        </authorList>
    </citation>
    <scope>NUCLEOTIDE SEQUENCE [LARGE SCALE GENOMIC DNA]</scope>
    <source>
        <strain evidence="1 2">YSFL</strain>
    </source>
</reference>